<evidence type="ECO:0000256" key="1">
    <source>
        <dbReference type="SAM" id="MobiDB-lite"/>
    </source>
</evidence>
<reference evidence="2" key="1">
    <citation type="submission" date="2020-05" db="EMBL/GenBank/DDBJ databases">
        <title>WGS assembly of Panicum virgatum.</title>
        <authorList>
            <person name="Lovell J.T."/>
            <person name="Jenkins J."/>
            <person name="Shu S."/>
            <person name="Juenger T.E."/>
            <person name="Schmutz J."/>
        </authorList>
    </citation>
    <scope>NUCLEOTIDE SEQUENCE</scope>
    <source>
        <strain evidence="2">AP13</strain>
    </source>
</reference>
<proteinExistence type="predicted"/>
<organism evidence="2 3">
    <name type="scientific">Panicum virgatum</name>
    <name type="common">Blackwell switchgrass</name>
    <dbReference type="NCBI Taxonomy" id="38727"/>
    <lineage>
        <taxon>Eukaryota</taxon>
        <taxon>Viridiplantae</taxon>
        <taxon>Streptophyta</taxon>
        <taxon>Embryophyta</taxon>
        <taxon>Tracheophyta</taxon>
        <taxon>Spermatophyta</taxon>
        <taxon>Magnoliopsida</taxon>
        <taxon>Liliopsida</taxon>
        <taxon>Poales</taxon>
        <taxon>Poaceae</taxon>
        <taxon>PACMAD clade</taxon>
        <taxon>Panicoideae</taxon>
        <taxon>Panicodae</taxon>
        <taxon>Paniceae</taxon>
        <taxon>Panicinae</taxon>
        <taxon>Panicum</taxon>
        <taxon>Panicum sect. Hiantes</taxon>
    </lineage>
</organism>
<dbReference type="EMBL" id="CM029038">
    <property type="protein sequence ID" value="KAG2648533.1"/>
    <property type="molecule type" value="Genomic_DNA"/>
</dbReference>
<feature type="compositionally biased region" description="Low complexity" evidence="1">
    <location>
        <begin position="317"/>
        <end position="326"/>
    </location>
</feature>
<comment type="caution">
    <text evidence="2">The sequence shown here is derived from an EMBL/GenBank/DDBJ whole genome shotgun (WGS) entry which is preliminary data.</text>
</comment>
<protein>
    <submittedName>
        <fullName evidence="2">Uncharacterized protein</fullName>
    </submittedName>
</protein>
<dbReference type="Proteomes" id="UP000823388">
    <property type="component" value="Chromosome 1N"/>
</dbReference>
<keyword evidence="3" id="KW-1185">Reference proteome</keyword>
<feature type="region of interest" description="Disordered" evidence="1">
    <location>
        <begin position="137"/>
        <end position="273"/>
    </location>
</feature>
<evidence type="ECO:0000313" key="3">
    <source>
        <dbReference type="Proteomes" id="UP000823388"/>
    </source>
</evidence>
<feature type="compositionally biased region" description="Pro residues" evidence="1">
    <location>
        <begin position="245"/>
        <end position="256"/>
    </location>
</feature>
<accession>A0A8T0WUS2</accession>
<evidence type="ECO:0000313" key="2">
    <source>
        <dbReference type="EMBL" id="KAG2648533.1"/>
    </source>
</evidence>
<dbReference type="AlphaFoldDB" id="A0A8T0WUS2"/>
<gene>
    <name evidence="2" type="ORF">PVAP13_1NG023900</name>
</gene>
<feature type="region of interest" description="Disordered" evidence="1">
    <location>
        <begin position="317"/>
        <end position="358"/>
    </location>
</feature>
<sequence>MILRPTPLSDAGPAIGEERGRRNRCRKLFPPWCPCSHPCCRRHLPPPSLRAPAFGAAVIADPACPRNTDRNLEDLVVTPVTITRHQLSSTIRGQWLPQPRRPIQGCLPCYPTVADLPLWPDMPESGDNPALATQTLEALIPNPSAAVSRGRRTKKEEDMAREEEEGRRFVRSSSPARTVPHPRPHVPHPLPSPRRPLPPPRSPRLRAAAGRSRRPRSSRRRASLSCRSRLSLSLSRARRHRRATLPPPPPPPPPRAPRTLRRRRIPPAASNRSSLRAPYLELLEEEDGGGVGLEAIGEADPAVEEPNGAVVATHRNAAAAARAAGDAADDPPPSPLPPLPPPPRHSSCCCRAPVSKVS</sequence>
<name>A0A8T0WUS2_PANVG</name>
<feature type="compositionally biased region" description="Pro residues" evidence="1">
    <location>
        <begin position="187"/>
        <end position="202"/>
    </location>
</feature>
<feature type="compositionally biased region" description="Basic and acidic residues" evidence="1">
    <location>
        <begin position="154"/>
        <end position="168"/>
    </location>
</feature>
<feature type="compositionally biased region" description="Basic residues" evidence="1">
    <location>
        <begin position="211"/>
        <end position="222"/>
    </location>
</feature>
<feature type="compositionally biased region" description="Pro residues" evidence="1">
    <location>
        <begin position="330"/>
        <end position="344"/>
    </location>
</feature>
<feature type="compositionally biased region" description="Low complexity" evidence="1">
    <location>
        <begin position="223"/>
        <end position="235"/>
    </location>
</feature>